<accession>A0A174I9R1</accession>
<gene>
    <name evidence="1" type="ORF">ERS852397_02881</name>
</gene>
<organism evidence="1 2">
    <name type="scientific">Bacteroides finegoldii</name>
    <dbReference type="NCBI Taxonomy" id="338188"/>
    <lineage>
        <taxon>Bacteria</taxon>
        <taxon>Pseudomonadati</taxon>
        <taxon>Bacteroidota</taxon>
        <taxon>Bacteroidia</taxon>
        <taxon>Bacteroidales</taxon>
        <taxon>Bacteroidaceae</taxon>
        <taxon>Bacteroides</taxon>
    </lineage>
</organism>
<sequence>MRYWKTCYITCFIFVLIPLTLYGQEDVEQLQKLDKLMFSGRYFESKELYRKISDTTTIPSDLELYYKFRMAQFLNKTDSVAYYLEQFIPHHYATFGEETLVFYSNLFDAYIELGDTDKALDTYLQMKRIWNESLTKTTTGGKEYEEWRTATENFLSYAEYAVTLPPIKMKRNDTLSFVDIEEGDRLVFQAKYNGILQRTIFDTGIGPYCVLSRKLADGMGVRYDSIDENKVTINEDLISVRSIIDSIEVGNITFYNIPAFIYSDTASVPFVSGSSIKRRKKRKKAQTVVDSVRTLFTDCVSLGLPVMKLIGKIQTDYEHNKMCFPVSVANAHLPKAPNIYAYKYDLYMRIKLNGVAFTANLDTGSNEYVTVDSAFYEKHQKELPIASTCKKNTFGVVMLHQARAITYKTLKDPAIIFDDKLMQPPGPEAVKTYPLGQIVPGIFFDGVIGNGFYRRIGKKVLLDLDNMRLEAVQ</sequence>
<dbReference type="Gene3D" id="2.40.70.10">
    <property type="entry name" value="Acid Proteases"/>
    <property type="match status" value="1"/>
</dbReference>
<evidence type="ECO:0008006" key="3">
    <source>
        <dbReference type="Google" id="ProtNLM"/>
    </source>
</evidence>
<reference evidence="1 2" key="1">
    <citation type="submission" date="2015-09" db="EMBL/GenBank/DDBJ databases">
        <authorList>
            <consortium name="Pathogen Informatics"/>
        </authorList>
    </citation>
    <scope>NUCLEOTIDE SEQUENCE [LARGE SCALE GENOMIC DNA]</scope>
    <source>
        <strain evidence="1 2">2789STDY5608840</strain>
    </source>
</reference>
<dbReference type="Proteomes" id="UP000095517">
    <property type="component" value="Unassembled WGS sequence"/>
</dbReference>
<proteinExistence type="predicted"/>
<dbReference type="AlphaFoldDB" id="A0A174I9R1"/>
<evidence type="ECO:0000313" key="1">
    <source>
        <dbReference type="EMBL" id="CUO82148.1"/>
    </source>
</evidence>
<protein>
    <recommendedName>
        <fullName evidence="3">Aspartyl protease</fullName>
    </recommendedName>
</protein>
<evidence type="ECO:0000313" key="2">
    <source>
        <dbReference type="Proteomes" id="UP000095517"/>
    </source>
</evidence>
<dbReference type="InterPro" id="IPR021109">
    <property type="entry name" value="Peptidase_aspartic_dom_sf"/>
</dbReference>
<dbReference type="EMBL" id="CYZH01000017">
    <property type="protein sequence ID" value="CUO82148.1"/>
    <property type="molecule type" value="Genomic_DNA"/>
</dbReference>
<dbReference type="Pfam" id="PF13650">
    <property type="entry name" value="Asp_protease_2"/>
    <property type="match status" value="1"/>
</dbReference>
<name>A0A174I9R1_9BACE</name>
<dbReference type="STRING" id="338188.ERS852397_02881"/>